<reference evidence="1" key="2">
    <citation type="journal article" date="2015" name="Data Brief">
        <title>Shoot transcriptome of the giant reed, Arundo donax.</title>
        <authorList>
            <person name="Barrero R.A."/>
            <person name="Guerrero F.D."/>
            <person name="Moolhuijzen P."/>
            <person name="Goolsby J.A."/>
            <person name="Tidwell J."/>
            <person name="Bellgard S.E."/>
            <person name="Bellgard M.I."/>
        </authorList>
    </citation>
    <scope>NUCLEOTIDE SEQUENCE</scope>
    <source>
        <tissue evidence="1">Shoot tissue taken approximately 20 cm above the soil surface</tissue>
    </source>
</reference>
<protein>
    <submittedName>
        <fullName evidence="1">Uncharacterized protein</fullName>
    </submittedName>
</protein>
<proteinExistence type="predicted"/>
<dbReference type="AlphaFoldDB" id="A0A0A8Y3D1"/>
<reference evidence="1" key="1">
    <citation type="submission" date="2014-09" db="EMBL/GenBank/DDBJ databases">
        <authorList>
            <person name="Magalhaes I.L.F."/>
            <person name="Oliveira U."/>
            <person name="Santos F.R."/>
            <person name="Vidigal T.H.D.A."/>
            <person name="Brescovit A.D."/>
            <person name="Santos A.J."/>
        </authorList>
    </citation>
    <scope>NUCLEOTIDE SEQUENCE</scope>
    <source>
        <tissue evidence="1">Shoot tissue taken approximately 20 cm above the soil surface</tissue>
    </source>
</reference>
<evidence type="ECO:0000313" key="1">
    <source>
        <dbReference type="EMBL" id="JAD18282.1"/>
    </source>
</evidence>
<accession>A0A0A8Y3D1</accession>
<dbReference type="EMBL" id="GBRH01279613">
    <property type="protein sequence ID" value="JAD18282.1"/>
    <property type="molecule type" value="Transcribed_RNA"/>
</dbReference>
<organism evidence="1">
    <name type="scientific">Arundo donax</name>
    <name type="common">Giant reed</name>
    <name type="synonym">Donax arundinaceus</name>
    <dbReference type="NCBI Taxonomy" id="35708"/>
    <lineage>
        <taxon>Eukaryota</taxon>
        <taxon>Viridiplantae</taxon>
        <taxon>Streptophyta</taxon>
        <taxon>Embryophyta</taxon>
        <taxon>Tracheophyta</taxon>
        <taxon>Spermatophyta</taxon>
        <taxon>Magnoliopsida</taxon>
        <taxon>Liliopsida</taxon>
        <taxon>Poales</taxon>
        <taxon>Poaceae</taxon>
        <taxon>PACMAD clade</taxon>
        <taxon>Arundinoideae</taxon>
        <taxon>Arundineae</taxon>
        <taxon>Arundo</taxon>
    </lineage>
</organism>
<name>A0A0A8Y3D1_ARUDO</name>
<sequence length="52" mass="5715">MSERDETCGKTGGRDACKPVYFRGERQRIKDVLEGYKCKLKALVVGGTCSSS</sequence>